<dbReference type="Proteomes" id="UP001649381">
    <property type="component" value="Unassembled WGS sequence"/>
</dbReference>
<gene>
    <name evidence="3" type="ORF">L2716_09565</name>
</gene>
<reference evidence="3 4" key="1">
    <citation type="submission" date="2022-01" db="EMBL/GenBank/DDBJ databases">
        <title>Alkalihalobacillus sp. EGI L200015, a novel bacterium isolated from a salt lake sediment.</title>
        <authorList>
            <person name="Gao L."/>
            <person name="Fang B.-Z."/>
            <person name="Li W.-J."/>
        </authorList>
    </citation>
    <scope>NUCLEOTIDE SEQUENCE [LARGE SCALE GENOMIC DNA]</scope>
    <source>
        <strain evidence="3 4">KCTC 12718</strain>
    </source>
</reference>
<keyword evidence="2" id="KW-0472">Membrane</keyword>
<evidence type="ECO:0000256" key="1">
    <source>
        <dbReference type="SAM" id="MobiDB-lite"/>
    </source>
</evidence>
<evidence type="ECO:0000256" key="2">
    <source>
        <dbReference type="SAM" id="Phobius"/>
    </source>
</evidence>
<feature type="transmembrane region" description="Helical" evidence="2">
    <location>
        <begin position="6"/>
        <end position="27"/>
    </location>
</feature>
<organism evidence="3 4">
    <name type="scientific">Pseudalkalibacillus berkeleyi</name>
    <dbReference type="NCBI Taxonomy" id="1069813"/>
    <lineage>
        <taxon>Bacteria</taxon>
        <taxon>Bacillati</taxon>
        <taxon>Bacillota</taxon>
        <taxon>Bacilli</taxon>
        <taxon>Bacillales</taxon>
        <taxon>Fictibacillaceae</taxon>
        <taxon>Pseudalkalibacillus</taxon>
    </lineage>
</organism>
<proteinExistence type="predicted"/>
<evidence type="ECO:0000313" key="4">
    <source>
        <dbReference type="Proteomes" id="UP001649381"/>
    </source>
</evidence>
<dbReference type="EMBL" id="JAKIJS010000001">
    <property type="protein sequence ID" value="MCF6137969.1"/>
    <property type="molecule type" value="Genomic_DNA"/>
</dbReference>
<feature type="compositionally biased region" description="Basic and acidic residues" evidence="1">
    <location>
        <begin position="88"/>
        <end position="112"/>
    </location>
</feature>
<keyword evidence="4" id="KW-1185">Reference proteome</keyword>
<sequence length="166" mass="19626">MLEKLIELLMANLFFVILIIGGIYSFFKRQMEKYNEEQQPGKNRQRQHNPHQAETMSMPREERSRSSRPARQPSERSKKVQTNIEEMYMEKREEFDRSITDRSTTDRSDRMQRTIRPVRSKSKPKLKASKSDLIPNPDNVAQGVIWAEILGPPRSRKPHSTKMNQR</sequence>
<name>A0ABS9H229_9BACL</name>
<dbReference type="RefSeq" id="WP_236334023.1">
    <property type="nucleotide sequence ID" value="NZ_JAKIJS010000001.1"/>
</dbReference>
<keyword evidence="2" id="KW-0812">Transmembrane</keyword>
<comment type="caution">
    <text evidence="3">The sequence shown here is derived from an EMBL/GenBank/DDBJ whole genome shotgun (WGS) entry which is preliminary data.</text>
</comment>
<accession>A0ABS9H229</accession>
<feature type="region of interest" description="Disordered" evidence="1">
    <location>
        <begin position="35"/>
        <end position="138"/>
    </location>
</feature>
<feature type="compositionally biased region" description="Basic residues" evidence="1">
    <location>
        <begin position="116"/>
        <end position="128"/>
    </location>
</feature>
<keyword evidence="2" id="KW-1133">Transmembrane helix</keyword>
<evidence type="ECO:0000313" key="3">
    <source>
        <dbReference type="EMBL" id="MCF6137969.1"/>
    </source>
</evidence>
<protein>
    <submittedName>
        <fullName evidence="3">Uncharacterized protein</fullName>
    </submittedName>
</protein>